<dbReference type="GO" id="GO:0003824">
    <property type="term" value="F:catalytic activity"/>
    <property type="evidence" value="ECO:0007669"/>
    <property type="project" value="UniProtKB-ARBA"/>
</dbReference>
<protein>
    <submittedName>
        <fullName evidence="1">DUF1237 domain-containing protein</fullName>
    </submittedName>
</protein>
<dbReference type="Pfam" id="PF06824">
    <property type="entry name" value="Glyco_hydro_125"/>
    <property type="match status" value="1"/>
</dbReference>
<sequence length="498" mass="55092">MVKIVTWGSCTNYLKIASEGQEPRSAGRLGLAQARPLKECRTFTSDVVEQHIQDVSNKIGNPDLRRLFENCYVNTLDTSISYNRRGDTGKEQTFVISGDIDAMWIRDSAQQLHVYRKHIAEDKSIAALFRGVINTQVEYLVKHPYCNAFQAPLAAQRAGILIKENPLAKDDIVHPKYDEQDVYECKFQLDSVASFLQISVDYFEAMQDPLFFDDGWLDAVKTLLSVVEHESMPTFSPSGTVDEASYRYQRPTTSASGTLNNNGYGNPVNKLVNGTLVRSAFRPSNAATSLQYLIPSNAYLAVMLEKAAEIASSLIVGHETMQRMQKLAGDIRIGIERHGIVQHPSFGQVYAFEVDGYGGSVIMDEASFPNLIGLPLMDFVSSSNAIYENTRKLALSREGNPYYFERDNIKGIGSPSTGIGYIWPLSLLVAMQTSQSKSEVGEYLAIVLNSTAGMGLMHESINISNTSDYTRAWFGMANSMLGSTIEDVLTRFPGVIAA</sequence>
<dbReference type="STRING" id="1097556.R4XA56"/>
<proteinExistence type="predicted"/>
<dbReference type="InterPro" id="IPR008313">
    <property type="entry name" value="GH125"/>
</dbReference>
<dbReference type="Proteomes" id="UP000013776">
    <property type="component" value="Unassembled WGS sequence"/>
</dbReference>
<comment type="caution">
    <text evidence="1">The sequence shown here is derived from an EMBL/GenBank/DDBJ whole genome shotgun (WGS) entry which is preliminary data.</text>
</comment>
<accession>R4XA56</accession>
<dbReference type="Gene3D" id="1.50.10.10">
    <property type="match status" value="1"/>
</dbReference>
<dbReference type="PIRSF" id="PIRSF028846">
    <property type="entry name" value="UCP028846"/>
    <property type="match status" value="1"/>
</dbReference>
<name>R4XA56_TAPDE</name>
<organism evidence="1 2">
    <name type="scientific">Taphrina deformans (strain PYCC 5710 / ATCC 11124 / CBS 356.35 / IMI 108563 / JCM 9778 / NBRC 8474)</name>
    <name type="common">Peach leaf curl fungus</name>
    <name type="synonym">Lalaria deformans</name>
    <dbReference type="NCBI Taxonomy" id="1097556"/>
    <lineage>
        <taxon>Eukaryota</taxon>
        <taxon>Fungi</taxon>
        <taxon>Dikarya</taxon>
        <taxon>Ascomycota</taxon>
        <taxon>Taphrinomycotina</taxon>
        <taxon>Taphrinomycetes</taxon>
        <taxon>Taphrinales</taxon>
        <taxon>Taphrinaceae</taxon>
        <taxon>Taphrina</taxon>
    </lineage>
</organism>
<dbReference type="InterPro" id="IPR012341">
    <property type="entry name" value="6hp_glycosidase-like_sf"/>
</dbReference>
<dbReference type="PANTHER" id="PTHR31047:SF1">
    <property type="entry name" value="DUF1237 DOMAIN-CONTAINING PROTEIN"/>
    <property type="match status" value="1"/>
</dbReference>
<keyword evidence="2" id="KW-1185">Reference proteome</keyword>
<dbReference type="EMBL" id="CAHR02000028">
    <property type="protein sequence ID" value="CCG81154.1"/>
    <property type="molecule type" value="Genomic_DNA"/>
</dbReference>
<dbReference type="PANTHER" id="PTHR31047">
    <property type="entry name" value="MEIOTICALLY UP-REGULATED GENE 157 PROTEIN"/>
    <property type="match status" value="1"/>
</dbReference>
<reference evidence="1 2" key="1">
    <citation type="journal article" date="2013" name="MBio">
        <title>Genome sequencing of the plant pathogen Taphrina deformans, the causal agent of peach leaf curl.</title>
        <authorList>
            <person name="Cisse O.H."/>
            <person name="Almeida J.M.G.C.F."/>
            <person name="Fonseca A."/>
            <person name="Kumar A.A."/>
            <person name="Salojaervi J."/>
            <person name="Overmyer K."/>
            <person name="Hauser P.M."/>
            <person name="Pagni M."/>
        </authorList>
    </citation>
    <scope>NUCLEOTIDE SEQUENCE [LARGE SCALE GENOMIC DNA]</scope>
    <source>
        <strain evidence="2">PYCC 5710 / ATCC 11124 / CBS 356.35 / IMI 108563 / JCM 9778 / NBRC 8474</strain>
    </source>
</reference>
<dbReference type="VEuPathDB" id="FungiDB:TAPDE_000866"/>
<evidence type="ECO:0000313" key="1">
    <source>
        <dbReference type="EMBL" id="CCG81154.1"/>
    </source>
</evidence>
<dbReference type="SMART" id="SM01149">
    <property type="entry name" value="DUF1237"/>
    <property type="match status" value="1"/>
</dbReference>
<dbReference type="eggNOG" id="ENOG502QR7D">
    <property type="taxonomic scope" value="Eukaryota"/>
</dbReference>
<dbReference type="AlphaFoldDB" id="R4XA56"/>
<dbReference type="OrthoDB" id="7771656at2759"/>
<dbReference type="SUPFAM" id="SSF48208">
    <property type="entry name" value="Six-hairpin glycosidases"/>
    <property type="match status" value="1"/>
</dbReference>
<evidence type="ECO:0000313" key="2">
    <source>
        <dbReference type="Proteomes" id="UP000013776"/>
    </source>
</evidence>
<dbReference type="GO" id="GO:0005975">
    <property type="term" value="P:carbohydrate metabolic process"/>
    <property type="evidence" value="ECO:0007669"/>
    <property type="project" value="InterPro"/>
</dbReference>
<gene>
    <name evidence="1" type="ORF">TAPDE_000866</name>
</gene>
<dbReference type="InterPro" id="IPR008928">
    <property type="entry name" value="6-hairpin_glycosidase_sf"/>
</dbReference>